<proteinExistence type="predicted"/>
<gene>
    <name evidence="1" type="ORF">SLEP1_g35755</name>
</gene>
<evidence type="ECO:0000313" key="1">
    <source>
        <dbReference type="EMBL" id="GKV26464.1"/>
    </source>
</evidence>
<accession>A0AAV5KPE7</accession>
<evidence type="ECO:0000313" key="2">
    <source>
        <dbReference type="Proteomes" id="UP001054252"/>
    </source>
</evidence>
<comment type="caution">
    <text evidence="1">The sequence shown here is derived from an EMBL/GenBank/DDBJ whole genome shotgun (WGS) entry which is preliminary data.</text>
</comment>
<name>A0AAV5KPE7_9ROSI</name>
<dbReference type="AlphaFoldDB" id="A0AAV5KPE7"/>
<dbReference type="EMBL" id="BPVZ01000072">
    <property type="protein sequence ID" value="GKV26464.1"/>
    <property type="molecule type" value="Genomic_DNA"/>
</dbReference>
<reference evidence="1 2" key="1">
    <citation type="journal article" date="2021" name="Commun. Biol.">
        <title>The genome of Shorea leprosula (Dipterocarpaceae) highlights the ecological relevance of drought in aseasonal tropical rainforests.</title>
        <authorList>
            <person name="Ng K.K.S."/>
            <person name="Kobayashi M.J."/>
            <person name="Fawcett J.A."/>
            <person name="Hatakeyama M."/>
            <person name="Paape T."/>
            <person name="Ng C.H."/>
            <person name="Ang C.C."/>
            <person name="Tnah L.H."/>
            <person name="Lee C.T."/>
            <person name="Nishiyama T."/>
            <person name="Sese J."/>
            <person name="O'Brien M.J."/>
            <person name="Copetti D."/>
            <person name="Mohd Noor M.I."/>
            <person name="Ong R.C."/>
            <person name="Putra M."/>
            <person name="Sireger I.Z."/>
            <person name="Indrioko S."/>
            <person name="Kosugi Y."/>
            <person name="Izuno A."/>
            <person name="Isagi Y."/>
            <person name="Lee S.L."/>
            <person name="Shimizu K.K."/>
        </authorList>
    </citation>
    <scope>NUCLEOTIDE SEQUENCE [LARGE SCALE GENOMIC DNA]</scope>
    <source>
        <strain evidence="1">214</strain>
    </source>
</reference>
<keyword evidence="2" id="KW-1185">Reference proteome</keyword>
<sequence>MENDIVRQKAKNVSVLNEEQQKELCQSVAVDEVRDALFAIGNDKAPGPDGLSAGFYKAARVCSMDYKMHFYYPYLHFVGVPGERELVDKMDKTKVEREYHIGSTCLSRCPSDMSLSCRLDGKLPYFMAIGREAILNQSDKREAILP</sequence>
<dbReference type="Proteomes" id="UP001054252">
    <property type="component" value="Unassembled WGS sequence"/>
</dbReference>
<protein>
    <submittedName>
        <fullName evidence="1">Uncharacterized protein</fullName>
    </submittedName>
</protein>
<organism evidence="1 2">
    <name type="scientific">Rubroshorea leprosula</name>
    <dbReference type="NCBI Taxonomy" id="152421"/>
    <lineage>
        <taxon>Eukaryota</taxon>
        <taxon>Viridiplantae</taxon>
        <taxon>Streptophyta</taxon>
        <taxon>Embryophyta</taxon>
        <taxon>Tracheophyta</taxon>
        <taxon>Spermatophyta</taxon>
        <taxon>Magnoliopsida</taxon>
        <taxon>eudicotyledons</taxon>
        <taxon>Gunneridae</taxon>
        <taxon>Pentapetalae</taxon>
        <taxon>rosids</taxon>
        <taxon>malvids</taxon>
        <taxon>Malvales</taxon>
        <taxon>Dipterocarpaceae</taxon>
        <taxon>Rubroshorea</taxon>
    </lineage>
</organism>